<comment type="caution">
    <text evidence="2">The sequence shown here is derived from an EMBL/GenBank/DDBJ whole genome shotgun (WGS) entry which is preliminary data.</text>
</comment>
<dbReference type="SUPFAM" id="SSF81383">
    <property type="entry name" value="F-box domain"/>
    <property type="match status" value="1"/>
</dbReference>
<proteinExistence type="predicted"/>
<dbReference type="Proteomes" id="UP000636479">
    <property type="component" value="Unassembled WGS sequence"/>
</dbReference>
<feature type="domain" description="F-box" evidence="1">
    <location>
        <begin position="4"/>
        <end position="55"/>
    </location>
</feature>
<sequence>MTNMTPFKALPTELLIEIFSLVPGTDDPLVAITLASVSARWREVVLSSPTIWQSIFLDNSRPISASTFQILLWLRHSNPLQFDVHLTTSDSTSILPLLSPLLDPERRMRWRYFSLRGPGTREEHFDLSGYSAAPFDILRFCIQDTSNVDWSPSYMRTFTPGNESCGHFAMNIWAPELWVPSPSVILPFPAITIAEVTIPTQPHLLLQFLSACPYLDAFSLAGRLHHDNRPTLPLPVIRLPHLRTLRLVSTCITRSFLSSIDAPSLNALYLGQLNVDFELNNRPAEPEDGDSDDEAQDFSPFPFKRPCNWGRPSAPVAEIQPAIENAHYGLERYAHERLRLRFLSPAAPRRLLHRGI</sequence>
<accession>A0A8H6W2B6</accession>
<dbReference type="InterPro" id="IPR036047">
    <property type="entry name" value="F-box-like_dom_sf"/>
</dbReference>
<dbReference type="PROSITE" id="PS50181">
    <property type="entry name" value="FBOX"/>
    <property type="match status" value="1"/>
</dbReference>
<dbReference type="GeneID" id="59347750"/>
<dbReference type="Pfam" id="PF12937">
    <property type="entry name" value="F-box-like"/>
    <property type="match status" value="1"/>
</dbReference>
<protein>
    <recommendedName>
        <fullName evidence="1">F-box domain-containing protein</fullName>
    </recommendedName>
</protein>
<evidence type="ECO:0000259" key="1">
    <source>
        <dbReference type="PROSITE" id="PS50181"/>
    </source>
</evidence>
<evidence type="ECO:0000313" key="2">
    <source>
        <dbReference type="EMBL" id="KAF7299088.1"/>
    </source>
</evidence>
<evidence type="ECO:0000313" key="3">
    <source>
        <dbReference type="Proteomes" id="UP000636479"/>
    </source>
</evidence>
<dbReference type="AlphaFoldDB" id="A0A8H6W2B6"/>
<reference evidence="2" key="1">
    <citation type="submission" date="2020-05" db="EMBL/GenBank/DDBJ databases">
        <title>Mycena genomes resolve the evolution of fungal bioluminescence.</title>
        <authorList>
            <person name="Tsai I.J."/>
        </authorList>
    </citation>
    <scope>NUCLEOTIDE SEQUENCE</scope>
    <source>
        <strain evidence="2">171206Taipei</strain>
    </source>
</reference>
<dbReference type="OrthoDB" id="3359674at2759"/>
<dbReference type="RefSeq" id="XP_037218476.1">
    <property type="nucleotide sequence ID" value="XM_037365234.1"/>
</dbReference>
<name>A0A8H6W2B6_9AGAR</name>
<keyword evidence="3" id="KW-1185">Reference proteome</keyword>
<dbReference type="InterPro" id="IPR001810">
    <property type="entry name" value="F-box_dom"/>
</dbReference>
<organism evidence="2 3">
    <name type="scientific">Mycena indigotica</name>
    <dbReference type="NCBI Taxonomy" id="2126181"/>
    <lineage>
        <taxon>Eukaryota</taxon>
        <taxon>Fungi</taxon>
        <taxon>Dikarya</taxon>
        <taxon>Basidiomycota</taxon>
        <taxon>Agaricomycotina</taxon>
        <taxon>Agaricomycetes</taxon>
        <taxon>Agaricomycetidae</taxon>
        <taxon>Agaricales</taxon>
        <taxon>Marasmiineae</taxon>
        <taxon>Mycenaceae</taxon>
        <taxon>Mycena</taxon>
    </lineage>
</organism>
<dbReference type="Gene3D" id="1.20.1280.50">
    <property type="match status" value="1"/>
</dbReference>
<dbReference type="EMBL" id="JACAZF010000007">
    <property type="protein sequence ID" value="KAF7299088.1"/>
    <property type="molecule type" value="Genomic_DNA"/>
</dbReference>
<gene>
    <name evidence="2" type="ORF">MIND_00857100</name>
</gene>